<protein>
    <recommendedName>
        <fullName evidence="3">XRE family transcriptional regulator</fullName>
    </recommendedName>
</protein>
<reference evidence="1 2" key="1">
    <citation type="submission" date="2020-10" db="EMBL/GenBank/DDBJ databases">
        <title>Draft genome of Ramlibacter aquaticus LMG 30558.</title>
        <authorList>
            <person name="Props R."/>
        </authorList>
    </citation>
    <scope>NUCLEOTIDE SEQUENCE [LARGE SCALE GENOMIC DNA]</scope>
    <source>
        <strain evidence="1 2">LMG 30558</strain>
    </source>
</reference>
<proteinExistence type="predicted"/>
<gene>
    <name evidence="1" type="ORF">IM725_19040</name>
</gene>
<keyword evidence="2" id="KW-1185">Reference proteome</keyword>
<evidence type="ECO:0000313" key="2">
    <source>
        <dbReference type="Proteomes" id="UP000715965"/>
    </source>
</evidence>
<accession>A0ABR9SJY7</accession>
<evidence type="ECO:0000313" key="1">
    <source>
        <dbReference type="EMBL" id="MBE7942671.1"/>
    </source>
</evidence>
<evidence type="ECO:0008006" key="3">
    <source>
        <dbReference type="Google" id="ProtNLM"/>
    </source>
</evidence>
<dbReference type="EMBL" id="JADDOJ010000120">
    <property type="protein sequence ID" value="MBE7942671.1"/>
    <property type="molecule type" value="Genomic_DNA"/>
</dbReference>
<comment type="caution">
    <text evidence="1">The sequence shown here is derived from an EMBL/GenBank/DDBJ whole genome shotgun (WGS) entry which is preliminary data.</text>
</comment>
<organism evidence="1 2">
    <name type="scientific">Ramlibacter aquaticus</name>
    <dbReference type="NCBI Taxonomy" id="2780094"/>
    <lineage>
        <taxon>Bacteria</taxon>
        <taxon>Pseudomonadati</taxon>
        <taxon>Pseudomonadota</taxon>
        <taxon>Betaproteobacteria</taxon>
        <taxon>Burkholderiales</taxon>
        <taxon>Comamonadaceae</taxon>
        <taxon>Ramlibacter</taxon>
    </lineage>
</organism>
<dbReference type="RefSeq" id="WP_193782219.1">
    <property type="nucleotide sequence ID" value="NZ_JADDOJ010000120.1"/>
</dbReference>
<name>A0ABR9SJY7_9BURK</name>
<dbReference type="Proteomes" id="UP000715965">
    <property type="component" value="Unassembled WGS sequence"/>
</dbReference>
<sequence>MSKTKWPSDEDKVPDPEPEIFRKEAAALHQLAIGLGREAKLWRLERGLSLAAGAECVGELPTVLEQFEDGSGDARVLLAILVAYGVHDIEEGTALGQISWARFRSRVQEVERQERDQVLRAYALGAIARHSAMLALGTTDLAVLLDELAEANLMPPKGERISSKSKTLSAMVTAAGAAMKGGELRRAVGKLEKK</sequence>